<comment type="caution">
    <text evidence="2">The sequence shown here is derived from an EMBL/GenBank/DDBJ whole genome shotgun (WGS) entry which is preliminary data.</text>
</comment>
<keyword evidence="3" id="KW-1185">Reference proteome</keyword>
<keyword evidence="1" id="KW-0732">Signal</keyword>
<evidence type="ECO:0000313" key="3">
    <source>
        <dbReference type="Proteomes" id="UP000190037"/>
    </source>
</evidence>
<accession>A0A1T3NKI1</accession>
<dbReference type="Proteomes" id="UP000190037">
    <property type="component" value="Unassembled WGS sequence"/>
</dbReference>
<feature type="signal peptide" evidence="1">
    <location>
        <begin position="1"/>
        <end position="31"/>
    </location>
</feature>
<sequence>MSRNGSMRGFVGRSLTMGSALVVAAAGQACAIAPSVTEPASAQAAAAAVRRSNSDLEVIRIDMDRRPTGERDPSAVVDRPPSMASMVVGRCPLSGAGAHRTRFESGHRGGRVAVRCRPVR</sequence>
<reference evidence="2 3" key="1">
    <citation type="submission" date="2017-03" db="EMBL/GenBank/DDBJ databases">
        <title>Draft genome sequence of Streptomyces scabrisporus NF3, endophyte isolated from Amphipterygium adstringens.</title>
        <authorList>
            <person name="Vazquez M."/>
            <person name="Ceapa C.D."/>
            <person name="Rodriguez Luna D."/>
            <person name="Sanchez Esquivel S."/>
        </authorList>
    </citation>
    <scope>NUCLEOTIDE SEQUENCE [LARGE SCALE GENOMIC DNA]</scope>
    <source>
        <strain evidence="2 3">NF3</strain>
    </source>
</reference>
<name>A0A1T3NKI1_9ACTN</name>
<dbReference type="PROSITE" id="PS51257">
    <property type="entry name" value="PROKAR_LIPOPROTEIN"/>
    <property type="match status" value="1"/>
</dbReference>
<evidence type="ECO:0000313" key="2">
    <source>
        <dbReference type="EMBL" id="OPC77215.1"/>
    </source>
</evidence>
<protein>
    <submittedName>
        <fullName evidence="2">Uncharacterized protein</fullName>
    </submittedName>
</protein>
<dbReference type="EMBL" id="MWQN01000004">
    <property type="protein sequence ID" value="OPC77215.1"/>
    <property type="molecule type" value="Genomic_DNA"/>
</dbReference>
<gene>
    <name evidence="2" type="ORF">B4N89_42490</name>
</gene>
<dbReference type="AlphaFoldDB" id="A0A1T3NKI1"/>
<feature type="chain" id="PRO_5039536998" evidence="1">
    <location>
        <begin position="32"/>
        <end position="120"/>
    </location>
</feature>
<evidence type="ECO:0000256" key="1">
    <source>
        <dbReference type="SAM" id="SignalP"/>
    </source>
</evidence>
<proteinExistence type="predicted"/>
<organism evidence="2 3">
    <name type="scientific">Embleya scabrispora</name>
    <dbReference type="NCBI Taxonomy" id="159449"/>
    <lineage>
        <taxon>Bacteria</taxon>
        <taxon>Bacillati</taxon>
        <taxon>Actinomycetota</taxon>
        <taxon>Actinomycetes</taxon>
        <taxon>Kitasatosporales</taxon>
        <taxon>Streptomycetaceae</taxon>
        <taxon>Embleya</taxon>
    </lineage>
</organism>